<reference evidence="2 3" key="1">
    <citation type="submission" date="2017-03" db="EMBL/GenBank/DDBJ databases">
        <title>Sulfur activation and transportation mechanism of thermophilic Archaea Acidianus manzaensis YN-25.</title>
        <authorList>
            <person name="Ma Y."/>
            <person name="Yang Y."/>
            <person name="Xia J."/>
        </authorList>
    </citation>
    <scope>NUCLEOTIDE SEQUENCE [LARGE SCALE GENOMIC DNA]</scope>
    <source>
        <strain evidence="2 3">YN-25</strain>
    </source>
</reference>
<proteinExistence type="predicted"/>
<name>A0A1W6JXT5_9CREN</name>
<feature type="coiled-coil region" evidence="1">
    <location>
        <begin position="247"/>
        <end position="274"/>
    </location>
</feature>
<keyword evidence="1" id="KW-0175">Coiled coil</keyword>
<dbReference type="KEGG" id="aman:B6F84_02765"/>
<sequence length="284" mass="32711">MKVYKQGIQDKKIMLIDKGDYQILVSDDELIIHNNCINVNLKEINEEELKFFFNLINQGYRYFFHNNYALLYYPSFGYGKYFLYKTSSQNTQLTNLSLDLLNGKVSENEFMEKISSIGKIDGKIIGEIDEFCSISNEVVLPNPSNIPQLSDCIDLDIQLLDSNIRIFSLFFEIKNISAFSLLSKYLTVLEVIKGEYKGSIFTQNGKGIIYDNIKEISIISEGFTKICGKFRLDDPKFCIIGNGISFYSNDKSELKEVERSLDNLKTAIRKINSDEDRSNDDKRE</sequence>
<accession>A0A1W6JXT5</accession>
<protein>
    <submittedName>
        <fullName evidence="2">Uncharacterized protein</fullName>
    </submittedName>
</protein>
<dbReference type="AlphaFoldDB" id="A0A1W6JXT5"/>
<dbReference type="OrthoDB" id="40355at2157"/>
<gene>
    <name evidence="2" type="ORF">B6F84_02765</name>
</gene>
<dbReference type="Proteomes" id="UP000193404">
    <property type="component" value="Chromosome"/>
</dbReference>
<dbReference type="GeneID" id="41589806"/>
<evidence type="ECO:0000313" key="3">
    <source>
        <dbReference type="Proteomes" id="UP000193404"/>
    </source>
</evidence>
<evidence type="ECO:0000313" key="2">
    <source>
        <dbReference type="EMBL" id="ARM75055.1"/>
    </source>
</evidence>
<dbReference type="RefSeq" id="WP_148690812.1">
    <property type="nucleotide sequence ID" value="NZ_CP020477.1"/>
</dbReference>
<organism evidence="2 3">
    <name type="scientific">Acidianus manzaensis</name>
    <dbReference type="NCBI Taxonomy" id="282676"/>
    <lineage>
        <taxon>Archaea</taxon>
        <taxon>Thermoproteota</taxon>
        <taxon>Thermoprotei</taxon>
        <taxon>Sulfolobales</taxon>
        <taxon>Sulfolobaceae</taxon>
        <taxon>Acidianus</taxon>
    </lineage>
</organism>
<evidence type="ECO:0000256" key="1">
    <source>
        <dbReference type="SAM" id="Coils"/>
    </source>
</evidence>
<keyword evidence="3" id="KW-1185">Reference proteome</keyword>
<dbReference type="STRING" id="282676.B6F84_02765"/>
<dbReference type="EMBL" id="CP020477">
    <property type="protein sequence ID" value="ARM75055.1"/>
    <property type="molecule type" value="Genomic_DNA"/>
</dbReference>